<name>A0A0R2A7J0_9LACO</name>
<dbReference type="OrthoDB" id="2165293at2"/>
<dbReference type="Pfam" id="PF11217">
    <property type="entry name" value="DUF3013"/>
    <property type="match status" value="1"/>
</dbReference>
<evidence type="ECO:0008006" key="3">
    <source>
        <dbReference type="Google" id="ProtNLM"/>
    </source>
</evidence>
<comment type="caution">
    <text evidence="1">The sequence shown here is derived from an EMBL/GenBank/DDBJ whole genome shotgun (WGS) entry which is preliminary data.</text>
</comment>
<dbReference type="PATRIC" id="fig|1423718.3.peg.1105"/>
<dbReference type="EMBL" id="AYYP01000071">
    <property type="protein sequence ID" value="KRM63069.1"/>
    <property type="molecule type" value="Genomic_DNA"/>
</dbReference>
<evidence type="ECO:0000313" key="2">
    <source>
        <dbReference type="Proteomes" id="UP000051008"/>
    </source>
</evidence>
<gene>
    <name evidence="1" type="ORF">FC14_GL001055</name>
</gene>
<proteinExistence type="predicted"/>
<reference evidence="1 2" key="1">
    <citation type="journal article" date="2015" name="Genome Announc.">
        <title>Expanding the biotechnology potential of lactobacilli through comparative genomics of 213 strains and associated genera.</title>
        <authorList>
            <person name="Sun Z."/>
            <person name="Harris H.M."/>
            <person name="McCann A."/>
            <person name="Guo C."/>
            <person name="Argimon S."/>
            <person name="Zhang W."/>
            <person name="Yang X."/>
            <person name="Jeffery I.B."/>
            <person name="Cooney J.C."/>
            <person name="Kagawa T.F."/>
            <person name="Liu W."/>
            <person name="Song Y."/>
            <person name="Salvetti E."/>
            <person name="Wrobel A."/>
            <person name="Rasinkangas P."/>
            <person name="Parkhill J."/>
            <person name="Rea M.C."/>
            <person name="O'Sullivan O."/>
            <person name="Ritari J."/>
            <person name="Douillard F.P."/>
            <person name="Paul Ross R."/>
            <person name="Yang R."/>
            <person name="Briner A.E."/>
            <person name="Felis G.E."/>
            <person name="de Vos W.M."/>
            <person name="Barrangou R."/>
            <person name="Klaenhammer T.R."/>
            <person name="Caufield P.W."/>
            <person name="Cui Y."/>
            <person name="Zhang H."/>
            <person name="O'Toole P.W."/>
        </authorList>
    </citation>
    <scope>NUCLEOTIDE SEQUENCE [LARGE SCALE GENOMIC DNA]</scope>
    <source>
        <strain evidence="1 2">DSM 20509</strain>
    </source>
</reference>
<accession>A0A0R2A7J0</accession>
<dbReference type="InterPro" id="IPR021380">
    <property type="entry name" value="DUF3013"/>
</dbReference>
<sequence>MAKENLLTYLQAGLAKLDFDGDLDLSWQKTERTFTLELTFYAQNLAGQEIIDASGVDSDQEIISFVDAILLYDEQKPAEFDTADYLACLPFAGKAGWTKQQAAGFLAYLQEVVDNGQADLLDFLNEESETIFELKFDEEQLAKWVAKQNLSGNLAYPKF</sequence>
<evidence type="ECO:0000313" key="1">
    <source>
        <dbReference type="EMBL" id="KRM63069.1"/>
    </source>
</evidence>
<keyword evidence="2" id="KW-1185">Reference proteome</keyword>
<dbReference type="RefSeq" id="WP_056977615.1">
    <property type="nucleotide sequence ID" value="NZ_AYYP01000071.1"/>
</dbReference>
<dbReference type="Proteomes" id="UP000051008">
    <property type="component" value="Unassembled WGS sequence"/>
</dbReference>
<dbReference type="Gene3D" id="3.40.50.11250">
    <property type="entry name" value="Protein of unknown function DUF3013"/>
    <property type="match status" value="1"/>
</dbReference>
<dbReference type="AlphaFoldDB" id="A0A0R2A7J0"/>
<protein>
    <recommendedName>
        <fullName evidence="3">DUF3013 domain-containing protein</fullName>
    </recommendedName>
</protein>
<organism evidence="1 2">
    <name type="scientific">Ligilactobacillus agilis DSM 20509</name>
    <dbReference type="NCBI Taxonomy" id="1423718"/>
    <lineage>
        <taxon>Bacteria</taxon>
        <taxon>Bacillati</taxon>
        <taxon>Bacillota</taxon>
        <taxon>Bacilli</taxon>
        <taxon>Lactobacillales</taxon>
        <taxon>Lactobacillaceae</taxon>
        <taxon>Ligilactobacillus</taxon>
    </lineage>
</organism>